<reference evidence="1" key="1">
    <citation type="submission" date="2021-06" db="EMBL/GenBank/DDBJ databases">
        <authorList>
            <person name="Hodson N. C."/>
            <person name="Mongue J. A."/>
            <person name="Jaron S. K."/>
        </authorList>
    </citation>
    <scope>NUCLEOTIDE SEQUENCE</scope>
</reference>
<dbReference type="AlphaFoldDB" id="A0A8J2LK31"/>
<keyword evidence="2" id="KW-1185">Reference proteome</keyword>
<proteinExistence type="predicted"/>
<evidence type="ECO:0000313" key="1">
    <source>
        <dbReference type="EMBL" id="CAG7837018.1"/>
    </source>
</evidence>
<accession>A0A8J2LK31</accession>
<protein>
    <submittedName>
        <fullName evidence="1">Uncharacterized protein</fullName>
    </submittedName>
</protein>
<name>A0A8J2LK31_9HEXA</name>
<evidence type="ECO:0000313" key="2">
    <source>
        <dbReference type="Proteomes" id="UP000708208"/>
    </source>
</evidence>
<organism evidence="1 2">
    <name type="scientific">Allacma fusca</name>
    <dbReference type="NCBI Taxonomy" id="39272"/>
    <lineage>
        <taxon>Eukaryota</taxon>
        <taxon>Metazoa</taxon>
        <taxon>Ecdysozoa</taxon>
        <taxon>Arthropoda</taxon>
        <taxon>Hexapoda</taxon>
        <taxon>Collembola</taxon>
        <taxon>Symphypleona</taxon>
        <taxon>Sminthuridae</taxon>
        <taxon>Allacma</taxon>
    </lineage>
</organism>
<comment type="caution">
    <text evidence="1">The sequence shown here is derived from an EMBL/GenBank/DDBJ whole genome shotgun (WGS) entry which is preliminary data.</text>
</comment>
<dbReference type="EMBL" id="CAJVCH010571244">
    <property type="protein sequence ID" value="CAG7837018.1"/>
    <property type="molecule type" value="Genomic_DNA"/>
</dbReference>
<gene>
    <name evidence="1" type="ORF">AFUS01_LOCUS46194</name>
</gene>
<sequence length="93" mass="10536">MFLRGTSPRHYIFLQLTPSNVILYMIRALAQQVNGWFRPCRTSGALFLKCGAFENGTAGYLPPPLYLPPSCPTSQFNVILYMIRVLAQQEPGW</sequence>
<feature type="non-terminal residue" evidence="1">
    <location>
        <position position="1"/>
    </location>
</feature>
<dbReference type="Proteomes" id="UP000708208">
    <property type="component" value="Unassembled WGS sequence"/>
</dbReference>